<evidence type="ECO:0000256" key="1">
    <source>
        <dbReference type="SAM" id="Phobius"/>
    </source>
</evidence>
<dbReference type="EMBL" id="PRKW01000008">
    <property type="protein sequence ID" value="PPB47863.1"/>
    <property type="molecule type" value="Genomic_DNA"/>
</dbReference>
<keyword evidence="3" id="KW-1185">Reference proteome</keyword>
<comment type="caution">
    <text evidence="2">The sequence shown here is derived from an EMBL/GenBank/DDBJ whole genome shotgun (WGS) entry which is preliminary data.</text>
</comment>
<gene>
    <name evidence="2" type="ORF">C4K88_16670</name>
</gene>
<protein>
    <submittedName>
        <fullName evidence="2">Uncharacterized protein</fullName>
    </submittedName>
</protein>
<dbReference type="AlphaFoldDB" id="A0A2S5ITG8"/>
<feature type="transmembrane region" description="Helical" evidence="1">
    <location>
        <begin position="15"/>
        <end position="45"/>
    </location>
</feature>
<proteinExistence type="predicted"/>
<feature type="transmembrane region" description="Helical" evidence="1">
    <location>
        <begin position="57"/>
        <end position="82"/>
    </location>
</feature>
<name>A0A2S5ITG8_9MICC</name>
<reference evidence="2 3" key="1">
    <citation type="journal article" date="2014" name="Int. J. Syst. Evol. Microbiol.">
        <title>Arthrobacter pityocampae sp. nov., isolated from Thaumetopoea pityocampa (Lep., Thaumetopoeidae).</title>
        <authorList>
            <person name="Ince I.A."/>
            <person name="Demirbag Z."/>
            <person name="Kati H."/>
        </authorList>
    </citation>
    <scope>NUCLEOTIDE SEQUENCE [LARGE SCALE GENOMIC DNA]</scope>
    <source>
        <strain evidence="2 3">Tp2</strain>
    </source>
</reference>
<organism evidence="2 3">
    <name type="scientific">Arthrobacter pityocampae</name>
    <dbReference type="NCBI Taxonomy" id="547334"/>
    <lineage>
        <taxon>Bacteria</taxon>
        <taxon>Bacillati</taxon>
        <taxon>Actinomycetota</taxon>
        <taxon>Actinomycetes</taxon>
        <taxon>Micrococcales</taxon>
        <taxon>Micrococcaceae</taxon>
        <taxon>Arthrobacter</taxon>
    </lineage>
</organism>
<keyword evidence="1" id="KW-0472">Membrane</keyword>
<keyword evidence="1" id="KW-0812">Transmembrane</keyword>
<evidence type="ECO:0000313" key="2">
    <source>
        <dbReference type="EMBL" id="PPB47863.1"/>
    </source>
</evidence>
<evidence type="ECO:0000313" key="3">
    <source>
        <dbReference type="Proteomes" id="UP000239297"/>
    </source>
</evidence>
<accession>A0A2S5ITG8</accession>
<sequence>MVPVVFYMLFTADEYYGLFGFFIYMAFFGWPSIALLSVIYLGTWLTTRDKYYYRRTWTTWLMMVQSFFLGVVLIFVMDFMIATG</sequence>
<dbReference type="Proteomes" id="UP000239297">
    <property type="component" value="Unassembled WGS sequence"/>
</dbReference>
<keyword evidence="1" id="KW-1133">Transmembrane helix</keyword>